<organism evidence="2 3">
    <name type="scientific">Globodera pallida</name>
    <name type="common">Potato cyst nematode worm</name>
    <name type="synonym">Heterodera pallida</name>
    <dbReference type="NCBI Taxonomy" id="36090"/>
    <lineage>
        <taxon>Eukaryota</taxon>
        <taxon>Metazoa</taxon>
        <taxon>Ecdysozoa</taxon>
        <taxon>Nematoda</taxon>
        <taxon>Chromadorea</taxon>
        <taxon>Rhabditida</taxon>
        <taxon>Tylenchina</taxon>
        <taxon>Tylenchomorpha</taxon>
        <taxon>Tylenchoidea</taxon>
        <taxon>Heteroderidae</taxon>
        <taxon>Heteroderinae</taxon>
        <taxon>Globodera</taxon>
    </lineage>
</organism>
<evidence type="ECO:0000256" key="1">
    <source>
        <dbReference type="SAM" id="MobiDB-lite"/>
    </source>
</evidence>
<reference evidence="2" key="1">
    <citation type="submission" date="2014-05" db="EMBL/GenBank/DDBJ databases">
        <title>The genome and life-stage specific transcriptomes of Globodera pallida elucidate key aspects of plant parasitism by a cyst nematode.</title>
        <authorList>
            <person name="Cotton J.A."/>
            <person name="Lilley C.J."/>
            <person name="Jones L.M."/>
            <person name="Kikuchi T."/>
            <person name="Reid A.J."/>
            <person name="Thorpe P."/>
            <person name="Tsai I.J."/>
            <person name="Beasley H."/>
            <person name="Blok V."/>
            <person name="Cock P.J.A."/>
            <person name="Van den Akker S.E."/>
            <person name="Holroyd N."/>
            <person name="Hunt M."/>
            <person name="Mantelin S."/>
            <person name="Naghra H."/>
            <person name="Pain A."/>
            <person name="Palomares-Rius J.E."/>
            <person name="Zarowiecki M."/>
            <person name="Berriman M."/>
            <person name="Jones J.T."/>
            <person name="Urwin P.E."/>
        </authorList>
    </citation>
    <scope>NUCLEOTIDE SEQUENCE [LARGE SCALE GENOMIC DNA]</scope>
    <source>
        <strain evidence="2">Lindley</strain>
    </source>
</reference>
<dbReference type="Proteomes" id="UP000050741">
    <property type="component" value="Unassembled WGS sequence"/>
</dbReference>
<dbReference type="WBParaSite" id="GPLIN_000203200">
    <property type="protein sequence ID" value="GPLIN_000203200"/>
    <property type="gene ID" value="GPLIN_000203200"/>
</dbReference>
<name>A0A183BN46_GLOPA</name>
<feature type="region of interest" description="Disordered" evidence="1">
    <location>
        <begin position="134"/>
        <end position="172"/>
    </location>
</feature>
<dbReference type="Gene3D" id="4.10.60.10">
    <property type="entry name" value="Zinc finger, CCHC-type"/>
    <property type="match status" value="1"/>
</dbReference>
<evidence type="ECO:0000313" key="2">
    <source>
        <dbReference type="Proteomes" id="UP000050741"/>
    </source>
</evidence>
<proteinExistence type="predicted"/>
<sequence>MCTPLINDDTSMLDVTGIEAENDGPAKNTRAMTRGGTTSTTKRGGGGTTTATKRSGGDTTLTKKRGDAGTLIKQESAPTTKKHLSTMAARPIKSAHFSRECPRNGGGDSDNDNGCSNCFGSDHFAHQCPHLGGGGGQGGSSTGNVCSNSSNSPPHFSRECPQTAEDDESGGKSLFTILVKL</sequence>
<feature type="region of interest" description="Disordered" evidence="1">
    <location>
        <begin position="19"/>
        <end position="106"/>
    </location>
</feature>
<dbReference type="AlphaFoldDB" id="A0A183BN46"/>
<reference evidence="3" key="2">
    <citation type="submission" date="2016-06" db="UniProtKB">
        <authorList>
            <consortium name="WormBaseParasite"/>
        </authorList>
    </citation>
    <scope>IDENTIFICATION</scope>
</reference>
<protein>
    <submittedName>
        <fullName evidence="3">CCHC-type domain-containing protein</fullName>
    </submittedName>
</protein>
<evidence type="ECO:0000313" key="3">
    <source>
        <dbReference type="WBParaSite" id="GPLIN_000203200"/>
    </source>
</evidence>
<keyword evidence="2" id="KW-1185">Reference proteome</keyword>
<feature type="compositionally biased region" description="Low complexity" evidence="1">
    <location>
        <begin position="29"/>
        <end position="42"/>
    </location>
</feature>
<feature type="compositionally biased region" description="Polar residues" evidence="1">
    <location>
        <begin position="144"/>
        <end position="154"/>
    </location>
</feature>
<accession>A0A183BN46</accession>